<dbReference type="GO" id="GO:0016212">
    <property type="term" value="F:kynurenine-oxoglutarate transaminase activity"/>
    <property type="evidence" value="ECO:0007669"/>
    <property type="project" value="TreeGrafter"/>
</dbReference>
<dbReference type="PANTHER" id="PTHR43807">
    <property type="entry name" value="FI04487P"/>
    <property type="match status" value="1"/>
</dbReference>
<keyword evidence="4" id="KW-0032">Aminotransferase</keyword>
<reference evidence="7" key="2">
    <citation type="submission" date="2025-08" db="UniProtKB">
        <authorList>
            <consortium name="Ensembl"/>
        </authorList>
    </citation>
    <scope>IDENTIFICATION</scope>
</reference>
<dbReference type="InterPro" id="IPR015424">
    <property type="entry name" value="PyrdxlP-dep_Trfase"/>
</dbReference>
<dbReference type="STRING" id="51511.ENSCSAVP00000005753"/>
<dbReference type="HOGENOM" id="CLU_156295_0_0_1"/>
<accession>H2YKA1</accession>
<dbReference type="InterPro" id="IPR051326">
    <property type="entry name" value="Kynurenine-oxoglutarate_AT"/>
</dbReference>
<dbReference type="GeneTree" id="ENSGT00940000155827"/>
<name>H2YKA1_CIOSA</name>
<keyword evidence="6" id="KW-0663">Pyridoxal phosphate</keyword>
<dbReference type="AlphaFoldDB" id="H2YKA1"/>
<dbReference type="SUPFAM" id="SSF53383">
    <property type="entry name" value="PLP-dependent transferases"/>
    <property type="match status" value="1"/>
</dbReference>
<evidence type="ECO:0000256" key="6">
    <source>
        <dbReference type="ARBA" id="ARBA00022898"/>
    </source>
</evidence>
<protein>
    <recommendedName>
        <fullName evidence="3">cysteine-S-conjugate beta-lyase</fullName>
        <ecNumber evidence="3">4.4.1.13</ecNumber>
    </recommendedName>
</protein>
<evidence type="ECO:0000313" key="7">
    <source>
        <dbReference type="Ensembl" id="ENSCSAVP00000005753.1"/>
    </source>
</evidence>
<keyword evidence="8" id="KW-1185">Reference proteome</keyword>
<reference evidence="8" key="1">
    <citation type="submission" date="2003-08" db="EMBL/GenBank/DDBJ databases">
        <authorList>
            <person name="Birren B."/>
            <person name="Nusbaum C."/>
            <person name="Abebe A."/>
            <person name="Abouelleil A."/>
            <person name="Adekoya E."/>
            <person name="Ait-zahra M."/>
            <person name="Allen N."/>
            <person name="Allen T."/>
            <person name="An P."/>
            <person name="Anderson M."/>
            <person name="Anderson S."/>
            <person name="Arachchi H."/>
            <person name="Armbruster J."/>
            <person name="Bachantsang P."/>
            <person name="Baldwin J."/>
            <person name="Barry A."/>
            <person name="Bayul T."/>
            <person name="Blitshsteyn B."/>
            <person name="Bloom T."/>
            <person name="Blye J."/>
            <person name="Boguslavskiy L."/>
            <person name="Borowsky M."/>
            <person name="Boukhgalter B."/>
            <person name="Brunache A."/>
            <person name="Butler J."/>
            <person name="Calixte N."/>
            <person name="Calvo S."/>
            <person name="Camarata J."/>
            <person name="Campo K."/>
            <person name="Chang J."/>
            <person name="Cheshatsang Y."/>
            <person name="Citroen M."/>
            <person name="Collymore A."/>
            <person name="Considine T."/>
            <person name="Cook A."/>
            <person name="Cooke P."/>
            <person name="Corum B."/>
            <person name="Cuomo C."/>
            <person name="David R."/>
            <person name="Dawoe T."/>
            <person name="Degray S."/>
            <person name="Dodge S."/>
            <person name="Dooley K."/>
            <person name="Dorje P."/>
            <person name="Dorjee K."/>
            <person name="Dorris L."/>
            <person name="Duffey N."/>
            <person name="Dupes A."/>
            <person name="Elkins T."/>
            <person name="Engels R."/>
            <person name="Erickson J."/>
            <person name="Farina A."/>
            <person name="Faro S."/>
            <person name="Ferreira P."/>
            <person name="Fischer H."/>
            <person name="Fitzgerald M."/>
            <person name="Foley K."/>
            <person name="Gage D."/>
            <person name="Galagan J."/>
            <person name="Gearin G."/>
            <person name="Gnerre S."/>
            <person name="Gnirke A."/>
            <person name="Goyette A."/>
            <person name="Graham J."/>
            <person name="Grandbois E."/>
            <person name="Gyaltsen K."/>
            <person name="Hafez N."/>
            <person name="Hagopian D."/>
            <person name="Hagos B."/>
            <person name="Hall J."/>
            <person name="Hatcher B."/>
            <person name="Heller A."/>
            <person name="Higgins H."/>
            <person name="Honan T."/>
            <person name="Horn A."/>
            <person name="Houde N."/>
            <person name="Hughes L."/>
            <person name="Hulme W."/>
            <person name="Husby E."/>
            <person name="Iliev I."/>
            <person name="Jaffe D."/>
            <person name="Jones C."/>
            <person name="Kamal M."/>
            <person name="Kamat A."/>
            <person name="Kamvysselis M."/>
            <person name="Karlsson E."/>
            <person name="Kells C."/>
            <person name="Kieu A."/>
            <person name="Kisner P."/>
            <person name="Kodira C."/>
            <person name="Kulbokas E."/>
            <person name="Labutti K."/>
            <person name="Lama D."/>
            <person name="Landers T."/>
            <person name="Leger J."/>
            <person name="Levine S."/>
            <person name="Lewis D."/>
            <person name="Lewis T."/>
            <person name="Lindblad-toh K."/>
            <person name="Liu X."/>
            <person name="Lokyitsang T."/>
            <person name="Lokyitsang Y."/>
            <person name="Lucien O."/>
            <person name="Lui A."/>
            <person name="Ma L.J."/>
            <person name="Mabbitt R."/>
            <person name="Macdonald J."/>
            <person name="Maclean C."/>
            <person name="Major J."/>
            <person name="Manning J."/>
            <person name="Marabella R."/>
            <person name="Maru K."/>
            <person name="Matthews C."/>
            <person name="Mauceli E."/>
            <person name="Mccarthy M."/>
            <person name="Mcdonough S."/>
            <person name="Mcghee T."/>
            <person name="Meldrim J."/>
            <person name="Meneus L."/>
            <person name="Mesirov J."/>
            <person name="Mihalev A."/>
            <person name="Mihova T."/>
            <person name="Mikkelsen T."/>
            <person name="Mlenga V."/>
            <person name="Moru K."/>
            <person name="Mozes J."/>
            <person name="Mulrain L."/>
            <person name="Munson G."/>
            <person name="Naylor J."/>
            <person name="Newes C."/>
            <person name="Nguyen C."/>
            <person name="Nguyen N."/>
            <person name="Nguyen T."/>
            <person name="Nicol R."/>
            <person name="Nielsen C."/>
            <person name="Nizzari M."/>
            <person name="Norbu C."/>
            <person name="Norbu N."/>
            <person name="O'donnell P."/>
            <person name="Okoawo O."/>
            <person name="O'leary S."/>
            <person name="Omotosho B."/>
            <person name="O'neill K."/>
            <person name="Osman S."/>
            <person name="Parker S."/>
            <person name="Perrin D."/>
            <person name="Phunkhang P."/>
            <person name="Piqani B."/>
            <person name="Purcell S."/>
            <person name="Rachupka T."/>
            <person name="Ramasamy U."/>
            <person name="Rameau R."/>
            <person name="Ray V."/>
            <person name="Raymond C."/>
            <person name="Retta R."/>
            <person name="Richardson S."/>
            <person name="Rise C."/>
            <person name="Rodriguez J."/>
            <person name="Rogers J."/>
            <person name="Rogov P."/>
            <person name="Rutman M."/>
            <person name="Schupbach R."/>
            <person name="Seaman C."/>
            <person name="Settipalli S."/>
            <person name="Sharpe T."/>
            <person name="Sheridan J."/>
            <person name="Sherpa N."/>
            <person name="Shi J."/>
            <person name="Smirnov S."/>
            <person name="Smith C."/>
            <person name="Sougnez C."/>
            <person name="Spencer B."/>
            <person name="Stalker J."/>
            <person name="Stange-thomann N."/>
            <person name="Stavropoulos S."/>
            <person name="Stetson K."/>
            <person name="Stone C."/>
            <person name="Stone S."/>
            <person name="Stubbs M."/>
            <person name="Talamas J."/>
            <person name="Tchuinga P."/>
            <person name="Tenzing P."/>
            <person name="Tesfaye S."/>
            <person name="Theodore J."/>
            <person name="Thoulutsang Y."/>
            <person name="Topham K."/>
            <person name="Towey S."/>
            <person name="Tsamla T."/>
            <person name="Tsomo N."/>
            <person name="Vallee D."/>
            <person name="Vassiliev H."/>
            <person name="Venkataraman V."/>
            <person name="Vinson J."/>
            <person name="Vo A."/>
            <person name="Wade C."/>
            <person name="Wang S."/>
            <person name="Wangchuk T."/>
            <person name="Wangdi T."/>
            <person name="Whittaker C."/>
            <person name="Wilkinson J."/>
            <person name="Wu Y."/>
            <person name="Wyman D."/>
            <person name="Yadav S."/>
            <person name="Yang S."/>
            <person name="Yang X."/>
            <person name="Yeager S."/>
            <person name="Yee E."/>
            <person name="Young G."/>
            <person name="Zainoun J."/>
            <person name="Zembeck L."/>
            <person name="Zimmer A."/>
            <person name="Zody M."/>
            <person name="Lander E."/>
        </authorList>
    </citation>
    <scope>NUCLEOTIDE SEQUENCE [LARGE SCALE GENOMIC DNA]</scope>
</reference>
<evidence type="ECO:0000256" key="2">
    <source>
        <dbReference type="ARBA" id="ARBA00007441"/>
    </source>
</evidence>
<evidence type="ECO:0000313" key="8">
    <source>
        <dbReference type="Proteomes" id="UP000007875"/>
    </source>
</evidence>
<evidence type="ECO:0000256" key="4">
    <source>
        <dbReference type="ARBA" id="ARBA00022576"/>
    </source>
</evidence>
<dbReference type="PANTHER" id="PTHR43807:SF20">
    <property type="entry name" value="FI04487P"/>
    <property type="match status" value="1"/>
</dbReference>
<dbReference type="Proteomes" id="UP000007875">
    <property type="component" value="Unassembled WGS sequence"/>
</dbReference>
<dbReference type="EC" id="4.4.1.13" evidence="3"/>
<proteinExistence type="inferred from homology"/>
<dbReference type="eggNOG" id="KOG0257">
    <property type="taxonomic scope" value="Eukaryota"/>
</dbReference>
<keyword evidence="5" id="KW-0808">Transferase</keyword>
<dbReference type="Ensembl" id="ENSCSAVT00000005828.1">
    <property type="protein sequence ID" value="ENSCSAVP00000005753.1"/>
    <property type="gene ID" value="ENSCSAVG00000003429.1"/>
</dbReference>
<dbReference type="InParanoid" id="H2YKA1"/>
<dbReference type="GO" id="GO:0047804">
    <property type="term" value="F:cysteine-S-conjugate beta-lyase activity"/>
    <property type="evidence" value="ECO:0007669"/>
    <property type="project" value="UniProtKB-EC"/>
</dbReference>
<organism evidence="7 8">
    <name type="scientific">Ciona savignyi</name>
    <name type="common">Pacific transparent sea squirt</name>
    <dbReference type="NCBI Taxonomy" id="51511"/>
    <lineage>
        <taxon>Eukaryota</taxon>
        <taxon>Metazoa</taxon>
        <taxon>Chordata</taxon>
        <taxon>Tunicata</taxon>
        <taxon>Ascidiacea</taxon>
        <taxon>Phlebobranchia</taxon>
        <taxon>Cionidae</taxon>
        <taxon>Ciona</taxon>
    </lineage>
</organism>
<sequence>MKPIIPQGGYFMLADTSSIEVDLSDSADSGESYDYRLVKWLIRNKKVATIPNSAFYSSEHKSIAEKYIRFCFCKKDETISQMATIFREWAKTM</sequence>
<dbReference type="GO" id="GO:0005739">
    <property type="term" value="C:mitochondrion"/>
    <property type="evidence" value="ECO:0007669"/>
    <property type="project" value="TreeGrafter"/>
</dbReference>
<dbReference type="FunFam" id="3.90.1150.10:FF:000021">
    <property type="entry name" value="Kynurenine--oxoglutarate transaminase 3"/>
    <property type="match status" value="1"/>
</dbReference>
<evidence type="ECO:0000256" key="1">
    <source>
        <dbReference type="ARBA" id="ARBA00001933"/>
    </source>
</evidence>
<reference evidence="7" key="3">
    <citation type="submission" date="2025-09" db="UniProtKB">
        <authorList>
            <consortium name="Ensembl"/>
        </authorList>
    </citation>
    <scope>IDENTIFICATION</scope>
</reference>
<comment type="similarity">
    <text evidence="2">Belongs to the class-I pyridoxal-phosphate-dependent aminotransferase family.</text>
</comment>
<evidence type="ECO:0000256" key="3">
    <source>
        <dbReference type="ARBA" id="ARBA00012224"/>
    </source>
</evidence>
<comment type="cofactor">
    <cofactor evidence="1">
        <name>pyridoxal 5'-phosphate</name>
        <dbReference type="ChEBI" id="CHEBI:597326"/>
    </cofactor>
</comment>
<evidence type="ECO:0000256" key="5">
    <source>
        <dbReference type="ARBA" id="ARBA00022679"/>
    </source>
</evidence>
<dbReference type="InterPro" id="IPR015422">
    <property type="entry name" value="PyrdxlP-dep_Trfase_small"/>
</dbReference>
<dbReference type="Gene3D" id="3.90.1150.10">
    <property type="entry name" value="Aspartate Aminotransferase, domain 1"/>
    <property type="match status" value="1"/>
</dbReference>